<dbReference type="InterPro" id="IPR026467">
    <property type="entry name" value="Ser/Gly_Cys_C_dom"/>
</dbReference>
<feature type="compositionally biased region" description="Basic and acidic residues" evidence="1">
    <location>
        <begin position="299"/>
        <end position="315"/>
    </location>
</feature>
<feature type="region of interest" description="Disordered" evidence="1">
    <location>
        <begin position="336"/>
        <end position="381"/>
    </location>
</feature>
<dbReference type="Proteomes" id="UP000682416">
    <property type="component" value="Chromosome"/>
</dbReference>
<feature type="transmembrane region" description="Helical" evidence="2">
    <location>
        <begin position="195"/>
        <end position="218"/>
    </location>
</feature>
<protein>
    <submittedName>
        <fullName evidence="3">TIGR04222 domain-containing membrane protein</fullName>
    </submittedName>
</protein>
<reference evidence="3" key="1">
    <citation type="submission" date="2021-05" db="EMBL/GenBank/DDBJ databases">
        <authorList>
            <person name="Kaiqin L."/>
            <person name="Jian G."/>
        </authorList>
    </citation>
    <scope>NUCLEOTIDE SEQUENCE</scope>
    <source>
        <strain evidence="3">HDS5</strain>
    </source>
</reference>
<evidence type="ECO:0000256" key="1">
    <source>
        <dbReference type="SAM" id="MobiDB-lite"/>
    </source>
</evidence>
<proteinExistence type="predicted"/>
<keyword evidence="2" id="KW-0472">Membrane</keyword>
<feature type="transmembrane region" description="Helical" evidence="2">
    <location>
        <begin position="6"/>
        <end position="24"/>
    </location>
</feature>
<feature type="region of interest" description="Disordered" evidence="1">
    <location>
        <begin position="294"/>
        <end position="315"/>
    </location>
</feature>
<feature type="compositionally biased region" description="Gly residues" evidence="1">
    <location>
        <begin position="345"/>
        <end position="381"/>
    </location>
</feature>
<dbReference type="KEGG" id="nec:KGD82_20515"/>
<name>A0A975L8Y8_9ACTN</name>
<gene>
    <name evidence="3" type="ORF">KGD82_20515</name>
</gene>
<accession>A0A975L8Y8</accession>
<dbReference type="EMBL" id="CP074402">
    <property type="protein sequence ID" value="QVJ00823.1"/>
    <property type="molecule type" value="Genomic_DNA"/>
</dbReference>
<feature type="transmembrane region" description="Helical" evidence="2">
    <location>
        <begin position="171"/>
        <end position="189"/>
    </location>
</feature>
<dbReference type="NCBIfam" id="TIGR04222">
    <property type="entry name" value="near_uncomplex"/>
    <property type="match status" value="1"/>
</dbReference>
<keyword evidence="4" id="KW-1185">Reference proteome</keyword>
<evidence type="ECO:0000256" key="2">
    <source>
        <dbReference type="SAM" id="Phobius"/>
    </source>
</evidence>
<evidence type="ECO:0000313" key="3">
    <source>
        <dbReference type="EMBL" id="QVJ00823.1"/>
    </source>
</evidence>
<evidence type="ECO:0000313" key="4">
    <source>
        <dbReference type="Proteomes" id="UP000682416"/>
    </source>
</evidence>
<keyword evidence="2" id="KW-1133">Transmembrane helix</keyword>
<dbReference type="AlphaFoldDB" id="A0A975L8Y8"/>
<organism evidence="3 4">
    <name type="scientific">Nocardiopsis eucommiae</name>
    <dbReference type="NCBI Taxonomy" id="2831970"/>
    <lineage>
        <taxon>Bacteria</taxon>
        <taxon>Bacillati</taxon>
        <taxon>Actinomycetota</taxon>
        <taxon>Actinomycetes</taxon>
        <taxon>Streptosporangiales</taxon>
        <taxon>Nocardiopsidaceae</taxon>
        <taxon>Nocardiopsis</taxon>
    </lineage>
</organism>
<sequence length="381" mass="39487">MDATVLIPILGALLGLAIGVFPLVKVFQAYRSIGAAIASVPVPTRRPRPEELTPNELAHLVGGATRVGEVVLMDLFLSGRVRRQTRGGFFTLVGPSNAYVTEKDQVRRDIVKAFKDRTGLTARGMIRTATFSRGIDRVRERLAERRLIAHSGELTKALADFHDGGWIAQKLSLVGAGLLIGGVVLVTAYEQNGWTVAMIVLGGVLSVLNGLSSGLYLARGGRNVTTRTPAGAEVLMEAERTYSVGRVEERSMVREVALRHVAVIGLGRMGREGGQRGRGVDGSGGDAVRVVTDSGSARLVEEPAGRVGERTPEPREGFELDWGSLCEFAELCSVGGHSVSSDGSGSHGGSPSGGLFDGGSGDASGGGDSGGGDGGGGGGGD</sequence>
<keyword evidence="2" id="KW-0812">Transmembrane</keyword>